<feature type="compositionally biased region" description="Basic and acidic residues" evidence="1">
    <location>
        <begin position="70"/>
        <end position="80"/>
    </location>
</feature>
<accession>A0A432W4R4</accession>
<evidence type="ECO:0000256" key="1">
    <source>
        <dbReference type="SAM" id="MobiDB-lite"/>
    </source>
</evidence>
<dbReference type="AlphaFoldDB" id="A0A432W4R4"/>
<name>A0A432W4R4_9GAMM</name>
<comment type="caution">
    <text evidence="2">The sequence shown here is derived from an EMBL/GenBank/DDBJ whole genome shotgun (WGS) entry which is preliminary data.</text>
</comment>
<evidence type="ECO:0000313" key="3">
    <source>
        <dbReference type="Proteomes" id="UP000288293"/>
    </source>
</evidence>
<feature type="region of interest" description="Disordered" evidence="1">
    <location>
        <begin position="67"/>
        <end position="86"/>
    </location>
</feature>
<dbReference type="RefSeq" id="WP_126804151.1">
    <property type="nucleotide sequence ID" value="NZ_PIPL01000002.1"/>
</dbReference>
<gene>
    <name evidence="2" type="ORF">CWE09_11355</name>
</gene>
<organism evidence="2 3">
    <name type="scientific">Aliidiomarina minuta</name>
    <dbReference type="NCBI Taxonomy" id="880057"/>
    <lineage>
        <taxon>Bacteria</taxon>
        <taxon>Pseudomonadati</taxon>
        <taxon>Pseudomonadota</taxon>
        <taxon>Gammaproteobacteria</taxon>
        <taxon>Alteromonadales</taxon>
        <taxon>Idiomarinaceae</taxon>
        <taxon>Aliidiomarina</taxon>
    </lineage>
</organism>
<protein>
    <submittedName>
        <fullName evidence="2">DUF3892 domain-containing protein</fullName>
    </submittedName>
</protein>
<keyword evidence="3" id="KW-1185">Reference proteome</keyword>
<sequence>MADRKVTKTGKGDGNVITKLCNSGEWWSPRSKDDAIDDIDSGRHSYYVMVGSSKVNIHVVNVGGKKHLRTDRDGKGKNNLEELPDC</sequence>
<dbReference type="Proteomes" id="UP000288293">
    <property type="component" value="Unassembled WGS sequence"/>
</dbReference>
<reference evidence="2 3" key="1">
    <citation type="journal article" date="2011" name="Front. Microbiol.">
        <title>Genomic signatures of strain selection and enhancement in Bacillus atrophaeus var. globigii, a historical biowarfare simulant.</title>
        <authorList>
            <person name="Gibbons H.S."/>
            <person name="Broomall S.M."/>
            <person name="McNew L.A."/>
            <person name="Daligault H."/>
            <person name="Chapman C."/>
            <person name="Bruce D."/>
            <person name="Karavis M."/>
            <person name="Krepps M."/>
            <person name="McGregor P.A."/>
            <person name="Hong C."/>
            <person name="Park K.H."/>
            <person name="Akmal A."/>
            <person name="Feldman A."/>
            <person name="Lin J.S."/>
            <person name="Chang W.E."/>
            <person name="Higgs B.W."/>
            <person name="Demirev P."/>
            <person name="Lindquist J."/>
            <person name="Liem A."/>
            <person name="Fochler E."/>
            <person name="Read T.D."/>
            <person name="Tapia R."/>
            <person name="Johnson S."/>
            <person name="Bishop-Lilly K.A."/>
            <person name="Detter C."/>
            <person name="Han C."/>
            <person name="Sozhamannan S."/>
            <person name="Rosenzweig C.N."/>
            <person name="Skowronski E.W."/>
        </authorList>
    </citation>
    <scope>NUCLEOTIDE SEQUENCE [LARGE SCALE GENOMIC DNA]</scope>
    <source>
        <strain evidence="2 3">MLST1</strain>
    </source>
</reference>
<dbReference type="InterPro" id="IPR024997">
    <property type="entry name" value="DUF3892"/>
</dbReference>
<dbReference type="EMBL" id="PIPL01000002">
    <property type="protein sequence ID" value="RUO24449.1"/>
    <property type="molecule type" value="Genomic_DNA"/>
</dbReference>
<dbReference type="OrthoDB" id="826539at2"/>
<proteinExistence type="predicted"/>
<evidence type="ECO:0000313" key="2">
    <source>
        <dbReference type="EMBL" id="RUO24449.1"/>
    </source>
</evidence>
<dbReference type="Pfam" id="PF13031">
    <property type="entry name" value="DUF3892"/>
    <property type="match status" value="1"/>
</dbReference>